<dbReference type="InterPro" id="IPR007730">
    <property type="entry name" value="SPOR-like_dom"/>
</dbReference>
<evidence type="ECO:0000313" key="2">
    <source>
        <dbReference type="EMBL" id="CUS54246.1"/>
    </source>
</evidence>
<name>A0A160TXG6_9ZZZZ</name>
<dbReference type="Gene3D" id="3.30.70.1070">
    <property type="entry name" value="Sporulation related repeat"/>
    <property type="match status" value="1"/>
</dbReference>
<dbReference type="PROSITE" id="PS51724">
    <property type="entry name" value="SPOR"/>
    <property type="match status" value="1"/>
</dbReference>
<dbReference type="EMBL" id="CZRL01000104">
    <property type="protein sequence ID" value="CUS54246.1"/>
    <property type="molecule type" value="Genomic_DNA"/>
</dbReference>
<organism evidence="2">
    <name type="scientific">hydrothermal vent metagenome</name>
    <dbReference type="NCBI Taxonomy" id="652676"/>
    <lineage>
        <taxon>unclassified sequences</taxon>
        <taxon>metagenomes</taxon>
        <taxon>ecological metagenomes</taxon>
    </lineage>
</organism>
<reference evidence="2" key="1">
    <citation type="submission" date="2015-10" db="EMBL/GenBank/DDBJ databases">
        <authorList>
            <person name="Gilbert D.G."/>
        </authorList>
    </citation>
    <scope>NUCLEOTIDE SEQUENCE</scope>
</reference>
<protein>
    <recommendedName>
        <fullName evidence="1">SPOR domain-containing protein</fullName>
    </recommendedName>
</protein>
<gene>
    <name evidence="2" type="ORF">MGWOODY_XGa677</name>
</gene>
<dbReference type="InterPro" id="IPR036680">
    <property type="entry name" value="SPOR-like_sf"/>
</dbReference>
<dbReference type="GO" id="GO:0042834">
    <property type="term" value="F:peptidoglycan binding"/>
    <property type="evidence" value="ECO:0007669"/>
    <property type="project" value="InterPro"/>
</dbReference>
<feature type="domain" description="SPOR" evidence="1">
    <location>
        <begin position="1"/>
        <end position="68"/>
    </location>
</feature>
<proteinExistence type="predicted"/>
<dbReference type="AlphaFoldDB" id="A0A160TXG6"/>
<dbReference type="Pfam" id="PF05036">
    <property type="entry name" value="SPOR"/>
    <property type="match status" value="1"/>
</dbReference>
<accession>A0A160TXG6</accession>
<sequence length="69" mass="7850">MFQLPENAKKRQSLLDENGFNVNLEETKLDGKTAIRVFLGPFSSEEEAERMKAQAVMVTNDKAFVARYP</sequence>
<dbReference type="SUPFAM" id="SSF110997">
    <property type="entry name" value="Sporulation related repeat"/>
    <property type="match status" value="1"/>
</dbReference>
<evidence type="ECO:0000259" key="1">
    <source>
        <dbReference type="PROSITE" id="PS51724"/>
    </source>
</evidence>